<feature type="transmembrane region" description="Helical" evidence="1">
    <location>
        <begin position="36"/>
        <end position="64"/>
    </location>
</feature>
<protein>
    <submittedName>
        <fullName evidence="2">Uncharacterized protein</fullName>
    </submittedName>
</protein>
<name>A0A1J5PDP5_9ZZZZ</name>
<gene>
    <name evidence="2" type="ORF">GALL_524930</name>
</gene>
<feature type="transmembrane region" description="Helical" evidence="1">
    <location>
        <begin position="76"/>
        <end position="94"/>
    </location>
</feature>
<evidence type="ECO:0000313" key="2">
    <source>
        <dbReference type="EMBL" id="OIQ65943.1"/>
    </source>
</evidence>
<reference evidence="2" key="1">
    <citation type="submission" date="2016-10" db="EMBL/GenBank/DDBJ databases">
        <title>Sequence of Gallionella enrichment culture.</title>
        <authorList>
            <person name="Poehlein A."/>
            <person name="Muehling M."/>
            <person name="Daniel R."/>
        </authorList>
    </citation>
    <scope>NUCLEOTIDE SEQUENCE</scope>
</reference>
<keyword evidence="1" id="KW-1133">Transmembrane helix</keyword>
<dbReference type="AlphaFoldDB" id="A0A1J5PDP5"/>
<accession>A0A1J5PDP5</accession>
<proteinExistence type="predicted"/>
<organism evidence="2">
    <name type="scientific">mine drainage metagenome</name>
    <dbReference type="NCBI Taxonomy" id="410659"/>
    <lineage>
        <taxon>unclassified sequences</taxon>
        <taxon>metagenomes</taxon>
        <taxon>ecological metagenomes</taxon>
    </lineage>
</organism>
<comment type="caution">
    <text evidence="2">The sequence shown here is derived from an EMBL/GenBank/DDBJ whole genome shotgun (WGS) entry which is preliminary data.</text>
</comment>
<sequence length="96" mass="10520">MPAFARLPADDGFAGALLGDTLFFEAVFAVDFFGDFFFAAGAFLTAFLAFFFVPLLTFFARFFGAAGFTPRFDLPVCLRPFFLSAFFLAFATTISS</sequence>
<keyword evidence="1" id="KW-0472">Membrane</keyword>
<evidence type="ECO:0000256" key="1">
    <source>
        <dbReference type="SAM" id="Phobius"/>
    </source>
</evidence>
<keyword evidence="1" id="KW-0812">Transmembrane</keyword>
<dbReference type="EMBL" id="MLJW01006944">
    <property type="protein sequence ID" value="OIQ65943.1"/>
    <property type="molecule type" value="Genomic_DNA"/>
</dbReference>